<comment type="caution">
    <text evidence="7">The sequence shown here is derived from an EMBL/GenBank/DDBJ whole genome shotgun (WGS) entry which is preliminary data.</text>
</comment>
<keyword evidence="3" id="KW-0560">Oxidoreductase</keyword>
<dbReference type="PROSITE" id="PS51352">
    <property type="entry name" value="THIOREDOXIN_2"/>
    <property type="match status" value="1"/>
</dbReference>
<dbReference type="InterPro" id="IPR000866">
    <property type="entry name" value="AhpC/TSA"/>
</dbReference>
<dbReference type="RefSeq" id="WP_245859158.1">
    <property type="nucleotide sequence ID" value="NZ_PGTZ01000008.1"/>
</dbReference>
<keyword evidence="4" id="KW-0676">Redox-active center</keyword>
<dbReference type="SUPFAM" id="SSF52833">
    <property type="entry name" value="Thioredoxin-like"/>
    <property type="match status" value="1"/>
</dbReference>
<protein>
    <submittedName>
        <fullName evidence="7">Peroxiredoxin</fullName>
    </submittedName>
</protein>
<proteinExistence type="predicted"/>
<feature type="domain" description="Thioredoxin" evidence="6">
    <location>
        <begin position="7"/>
        <end position="155"/>
    </location>
</feature>
<feature type="active site" description="Cysteine sulfenic acid (-SOH) intermediate; for peroxidase activity" evidence="5">
    <location>
        <position position="49"/>
    </location>
</feature>
<keyword evidence="2" id="KW-0049">Antioxidant</keyword>
<evidence type="ECO:0000256" key="2">
    <source>
        <dbReference type="ARBA" id="ARBA00022862"/>
    </source>
</evidence>
<sequence length="155" mass="17000">MTYGEVLRIGDPAPELGLPDVHGTPVTVASLRGAPALVVFVPFAFSRTCQSELSTLRDNRGPFDERHVRLVAVSCDSVFALRAWTEQEAFGFDLLSDFWPHGAAAQRYGVFDEHKGMAVRGSFLLDADGVVRWSVVNSPGHPRDLEVHVEALARL</sequence>
<dbReference type="AlphaFoldDB" id="A0A2M8WR53"/>
<evidence type="ECO:0000259" key="6">
    <source>
        <dbReference type="PROSITE" id="PS51352"/>
    </source>
</evidence>
<dbReference type="PANTHER" id="PTHR43110:SF1">
    <property type="entry name" value="THIOL PEROXIDASE"/>
    <property type="match status" value="1"/>
</dbReference>
<dbReference type="Proteomes" id="UP000231586">
    <property type="component" value="Unassembled WGS sequence"/>
</dbReference>
<dbReference type="InterPro" id="IPR050455">
    <property type="entry name" value="Tpx_Peroxidase_subfamily"/>
</dbReference>
<gene>
    <name evidence="7" type="ORF">CLV34_1991</name>
</gene>
<accession>A0A2M8WR53</accession>
<keyword evidence="8" id="KW-1185">Reference proteome</keyword>
<dbReference type="CDD" id="cd03018">
    <property type="entry name" value="PRX_AhpE_like"/>
    <property type="match status" value="1"/>
</dbReference>
<organism evidence="7 8">
    <name type="scientific">Luteimicrobium subarcticum</name>
    <dbReference type="NCBI Taxonomy" id="620910"/>
    <lineage>
        <taxon>Bacteria</taxon>
        <taxon>Bacillati</taxon>
        <taxon>Actinomycetota</taxon>
        <taxon>Actinomycetes</taxon>
        <taxon>Micrococcales</taxon>
        <taxon>Luteimicrobium</taxon>
    </lineage>
</organism>
<evidence type="ECO:0000256" key="3">
    <source>
        <dbReference type="ARBA" id="ARBA00023002"/>
    </source>
</evidence>
<name>A0A2M8WR53_9MICO</name>
<dbReference type="PIRSF" id="PIRSF000239">
    <property type="entry name" value="AHPC"/>
    <property type="match status" value="1"/>
</dbReference>
<evidence type="ECO:0000313" key="7">
    <source>
        <dbReference type="EMBL" id="PJI93420.1"/>
    </source>
</evidence>
<dbReference type="InterPro" id="IPR036249">
    <property type="entry name" value="Thioredoxin-like_sf"/>
</dbReference>
<evidence type="ECO:0000313" key="8">
    <source>
        <dbReference type="Proteomes" id="UP000231586"/>
    </source>
</evidence>
<reference evidence="7 8" key="1">
    <citation type="submission" date="2017-11" db="EMBL/GenBank/DDBJ databases">
        <title>Genomic Encyclopedia of Archaeal and Bacterial Type Strains, Phase II (KMG-II): From Individual Species to Whole Genera.</title>
        <authorList>
            <person name="Goeker M."/>
        </authorList>
    </citation>
    <scope>NUCLEOTIDE SEQUENCE [LARGE SCALE GENOMIC DNA]</scope>
    <source>
        <strain evidence="7 8">DSM 22413</strain>
    </source>
</reference>
<dbReference type="Gene3D" id="3.40.30.10">
    <property type="entry name" value="Glutaredoxin"/>
    <property type="match status" value="1"/>
</dbReference>
<dbReference type="InterPro" id="IPR013766">
    <property type="entry name" value="Thioredoxin_domain"/>
</dbReference>
<dbReference type="GO" id="GO:0004601">
    <property type="term" value="F:peroxidase activity"/>
    <property type="evidence" value="ECO:0007669"/>
    <property type="project" value="UniProtKB-KW"/>
</dbReference>
<evidence type="ECO:0000256" key="5">
    <source>
        <dbReference type="PIRSR" id="PIRSR000239-1"/>
    </source>
</evidence>
<keyword evidence="1" id="KW-0575">Peroxidase</keyword>
<evidence type="ECO:0000256" key="4">
    <source>
        <dbReference type="ARBA" id="ARBA00023284"/>
    </source>
</evidence>
<dbReference type="EMBL" id="PGTZ01000008">
    <property type="protein sequence ID" value="PJI93420.1"/>
    <property type="molecule type" value="Genomic_DNA"/>
</dbReference>
<dbReference type="InterPro" id="IPR024706">
    <property type="entry name" value="Peroxiredoxin_AhpC-typ"/>
</dbReference>
<evidence type="ECO:0000256" key="1">
    <source>
        <dbReference type="ARBA" id="ARBA00022559"/>
    </source>
</evidence>
<dbReference type="Pfam" id="PF00578">
    <property type="entry name" value="AhpC-TSA"/>
    <property type="match status" value="1"/>
</dbReference>
<dbReference type="PANTHER" id="PTHR43110">
    <property type="entry name" value="THIOL PEROXIDASE"/>
    <property type="match status" value="1"/>
</dbReference>